<dbReference type="OrthoDB" id="5071917at2"/>
<gene>
    <name evidence="1" type="ORF">SAMN04489807_1819</name>
</gene>
<evidence type="ECO:0000313" key="1">
    <source>
        <dbReference type="EMBL" id="SEB71017.1"/>
    </source>
</evidence>
<protein>
    <submittedName>
        <fullName evidence="1">Uncharacterized protein</fullName>
    </submittedName>
</protein>
<organism evidence="1 2">
    <name type="scientific">Microbacterium hydrocarbonoxydans</name>
    <dbReference type="NCBI Taxonomy" id="273678"/>
    <lineage>
        <taxon>Bacteria</taxon>
        <taxon>Bacillati</taxon>
        <taxon>Actinomycetota</taxon>
        <taxon>Actinomycetes</taxon>
        <taxon>Micrococcales</taxon>
        <taxon>Microbacteriaceae</taxon>
        <taxon>Microbacterium</taxon>
    </lineage>
</organism>
<proteinExistence type="predicted"/>
<reference evidence="2" key="1">
    <citation type="submission" date="2016-10" db="EMBL/GenBank/DDBJ databases">
        <authorList>
            <person name="Varghese N."/>
            <person name="Submissions S."/>
        </authorList>
    </citation>
    <scope>NUCLEOTIDE SEQUENCE [LARGE SCALE GENOMIC DNA]</scope>
    <source>
        <strain evidence="2">DSM 16089</strain>
    </source>
</reference>
<keyword evidence="2" id="KW-1185">Reference proteome</keyword>
<accession>A0A1H4LK16</accession>
<name>A0A1H4LK16_9MICO</name>
<sequence>MSDNLTAWLAVLDQFERALDAADDTLDAEGFEPPAGPIPAELRARAEAVLARQQLMIGGLTASRAHVAREIAALRRVPTGRADVPAYLDIQG</sequence>
<dbReference type="Proteomes" id="UP000183750">
    <property type="component" value="Unassembled WGS sequence"/>
</dbReference>
<evidence type="ECO:0000313" key="2">
    <source>
        <dbReference type="Proteomes" id="UP000183750"/>
    </source>
</evidence>
<dbReference type="AlphaFoldDB" id="A0A1H4LK16"/>
<dbReference type="EMBL" id="FNSQ01000005">
    <property type="protein sequence ID" value="SEB71017.1"/>
    <property type="molecule type" value="Genomic_DNA"/>
</dbReference>
<dbReference type="RefSeq" id="WP_060926061.1">
    <property type="nucleotide sequence ID" value="NZ_FNSQ01000005.1"/>
</dbReference>